<keyword evidence="4" id="KW-0862">Zinc</keyword>
<dbReference type="Proteomes" id="UP001465668">
    <property type="component" value="Unassembled WGS sequence"/>
</dbReference>
<dbReference type="PANTHER" id="PTHR42978">
    <property type="entry name" value="QUORUM-QUENCHING LACTONASE YTNP-RELATED-RELATED"/>
    <property type="match status" value="1"/>
</dbReference>
<dbReference type="EMBL" id="JARVKM010000038">
    <property type="protein sequence ID" value="KAK9774828.1"/>
    <property type="molecule type" value="Genomic_DNA"/>
</dbReference>
<gene>
    <name evidence="6" type="ORF">SCAR479_08383</name>
</gene>
<evidence type="ECO:0000256" key="3">
    <source>
        <dbReference type="ARBA" id="ARBA00022801"/>
    </source>
</evidence>
<comment type="caution">
    <text evidence="6">The sequence shown here is derived from an EMBL/GenBank/DDBJ whole genome shotgun (WGS) entry which is preliminary data.</text>
</comment>
<name>A0ABR2XLY8_9PEZI</name>
<evidence type="ECO:0000256" key="4">
    <source>
        <dbReference type="ARBA" id="ARBA00022833"/>
    </source>
</evidence>
<dbReference type="Pfam" id="PF00753">
    <property type="entry name" value="Lactamase_B"/>
    <property type="match status" value="1"/>
</dbReference>
<dbReference type="InterPro" id="IPR036866">
    <property type="entry name" value="RibonucZ/Hydroxyglut_hydro"/>
</dbReference>
<keyword evidence="3" id="KW-0378">Hydrolase</keyword>
<evidence type="ECO:0000256" key="1">
    <source>
        <dbReference type="ARBA" id="ARBA00007749"/>
    </source>
</evidence>
<evidence type="ECO:0000256" key="2">
    <source>
        <dbReference type="ARBA" id="ARBA00022723"/>
    </source>
</evidence>
<dbReference type="InterPro" id="IPR051013">
    <property type="entry name" value="MBL_superfamily_lactonases"/>
</dbReference>
<evidence type="ECO:0000313" key="7">
    <source>
        <dbReference type="Proteomes" id="UP001465668"/>
    </source>
</evidence>
<dbReference type="CDD" id="cd07730">
    <property type="entry name" value="metallo-hydrolase-like_MBL-fold"/>
    <property type="match status" value="1"/>
</dbReference>
<proteinExistence type="inferred from homology"/>
<feature type="domain" description="Metallo-beta-lactamase" evidence="5">
    <location>
        <begin position="48"/>
        <end position="275"/>
    </location>
</feature>
<dbReference type="SUPFAM" id="SSF56281">
    <property type="entry name" value="Metallo-hydrolase/oxidoreductase"/>
    <property type="match status" value="1"/>
</dbReference>
<keyword evidence="7" id="KW-1185">Reference proteome</keyword>
<dbReference type="InterPro" id="IPR001279">
    <property type="entry name" value="Metallo-B-lactamas"/>
</dbReference>
<reference evidence="6 7" key="1">
    <citation type="submission" date="2024-02" db="EMBL/GenBank/DDBJ databases">
        <title>First draft genome assembly of two strains of Seiridium cardinale.</title>
        <authorList>
            <person name="Emiliani G."/>
            <person name="Scali E."/>
        </authorList>
    </citation>
    <scope>NUCLEOTIDE SEQUENCE [LARGE SCALE GENOMIC DNA]</scope>
    <source>
        <strain evidence="6 7">BM-138-000479</strain>
    </source>
</reference>
<protein>
    <submittedName>
        <fullName evidence="6">Metallo-beta-lactamase superfamily protein</fullName>
    </submittedName>
</protein>
<organism evidence="6 7">
    <name type="scientific">Seiridium cardinale</name>
    <dbReference type="NCBI Taxonomy" id="138064"/>
    <lineage>
        <taxon>Eukaryota</taxon>
        <taxon>Fungi</taxon>
        <taxon>Dikarya</taxon>
        <taxon>Ascomycota</taxon>
        <taxon>Pezizomycotina</taxon>
        <taxon>Sordariomycetes</taxon>
        <taxon>Xylariomycetidae</taxon>
        <taxon>Amphisphaeriales</taxon>
        <taxon>Sporocadaceae</taxon>
        <taxon>Seiridium</taxon>
    </lineage>
</organism>
<keyword evidence="2" id="KW-0479">Metal-binding</keyword>
<sequence length="371" mass="41825">MPPIGIPESQKTVKVYIIDTGARIYGRFSFFSEPALLDHLQDEGYSVPAYSFLVEHEESGRRVLFDLGIRKNFEEYPPAVKGYHSDVFRFETGEEVFDMLRNGGVDTATIEAIIWSHHHVDHVGNPSLFPNTTDLIVGPGFKETILPGYPTNPKSQVLESDYEGRNLREINFDDESKGLTIGGFRAVDFFNDGSFYLLESPGHTIDHIAGLARTHTLPSRFIFMGGDIAHHASQWRPSGLLPLPKELEPSPLGVHSELNKRFNVCPGELFIEHAHPQRSGEVPFLKTKAGHPYDLEMAERSVRSMERFDADDNVLIITAHDAKFSPGLDFWPKGANGWFEAGWKESSTWEFLKDFSSVVVDSIQRAKHQRL</sequence>
<dbReference type="SMART" id="SM00849">
    <property type="entry name" value="Lactamase_B"/>
    <property type="match status" value="1"/>
</dbReference>
<dbReference type="Gene3D" id="3.60.15.10">
    <property type="entry name" value="Ribonuclease Z/Hydroxyacylglutathione hydrolase-like"/>
    <property type="match status" value="1"/>
</dbReference>
<comment type="similarity">
    <text evidence="1">Belongs to the metallo-beta-lactamase superfamily.</text>
</comment>
<accession>A0ABR2XLY8</accession>
<evidence type="ECO:0000259" key="5">
    <source>
        <dbReference type="SMART" id="SM00849"/>
    </source>
</evidence>
<dbReference type="PANTHER" id="PTHR42978:SF5">
    <property type="entry name" value="METALLO-BETA-LACTAMASE DOMAIN-CONTAINING PROTEIN"/>
    <property type="match status" value="1"/>
</dbReference>
<evidence type="ECO:0000313" key="6">
    <source>
        <dbReference type="EMBL" id="KAK9774828.1"/>
    </source>
</evidence>